<dbReference type="Pfam" id="PF07687">
    <property type="entry name" value="M20_dimer"/>
    <property type="match status" value="1"/>
</dbReference>
<proteinExistence type="predicted"/>
<dbReference type="Gene3D" id="3.30.70.360">
    <property type="match status" value="1"/>
</dbReference>
<reference evidence="6" key="1">
    <citation type="submission" date="2017-06" db="EMBL/GenBank/DDBJ databases">
        <title>Capnocytophaga spp. assemblies.</title>
        <authorList>
            <person name="Gulvik C.A."/>
        </authorList>
    </citation>
    <scope>NUCLEOTIDE SEQUENCE [LARGE SCALE GENOMIC DNA]</scope>
    <source>
        <strain evidence="6">H3936</strain>
    </source>
</reference>
<dbReference type="AlphaFoldDB" id="A0AAC9Z3H9"/>
<dbReference type="SUPFAM" id="SSF53187">
    <property type="entry name" value="Zn-dependent exopeptidases"/>
    <property type="match status" value="1"/>
</dbReference>
<organism evidence="5 6">
    <name type="scientific">Capnocytophaga canimorsus</name>
    <dbReference type="NCBI Taxonomy" id="28188"/>
    <lineage>
        <taxon>Bacteria</taxon>
        <taxon>Pseudomonadati</taxon>
        <taxon>Bacteroidota</taxon>
        <taxon>Flavobacteriia</taxon>
        <taxon>Flavobacteriales</taxon>
        <taxon>Flavobacteriaceae</taxon>
        <taxon>Capnocytophaga</taxon>
    </lineage>
</organism>
<sequence>MHSIKEYIDKHKERFVNELIDLLKIPSVSADSAHSQDVINTSEAVKEALEKAGCDRVEICQTPGYPIVYGEKIIDPKLPTVLVYGHYDVQPADPIELWTSDPFEPVIRKTEIHPEGAIFARGACDDKGQMFMHVKALEYMTKNNALPCNVKFMIEGEEEVGSESLGWFVQRNQEKLRNDIILISDTGMISKEVPSITTGLRGLSYVEVEVTGANRDLHSGLYGGAVANPINVLSKMIASLHDENNHITIPGFYDKVEELSEQERQEMAKAPFSLEAYKKALDIDAVYGESGYVTNERNSIRPTLDVNGIWGGYTGEGAKTVIPSKAFAKISMRLVPNQDWEEITQLFKNHFESIAPEGVRVVVKPHHGGQGYVTPTNTVGYQACAKAYEQTFGKKPVPVRSGGSIPIVALFEKELKSKSILMGFGLDSDAIHSPNEHFGLFNFLKGIETIPWFYQYFTEMFSEENK</sequence>
<gene>
    <name evidence="5" type="ORF">CGC54_07020</name>
</gene>
<dbReference type="EMBL" id="CP022389">
    <property type="protein sequence ID" value="ATA94099.1"/>
    <property type="molecule type" value="Genomic_DNA"/>
</dbReference>
<keyword evidence="3" id="KW-0378">Hydrolase</keyword>
<keyword evidence="1" id="KW-0645">Protease</keyword>
<name>A0AAC9Z3H9_9FLAO</name>
<dbReference type="GO" id="GO:0006508">
    <property type="term" value="P:proteolysis"/>
    <property type="evidence" value="ECO:0007669"/>
    <property type="project" value="UniProtKB-KW"/>
</dbReference>
<dbReference type="InterPro" id="IPR011650">
    <property type="entry name" value="Peptidase_M20_dimer"/>
</dbReference>
<evidence type="ECO:0000256" key="2">
    <source>
        <dbReference type="ARBA" id="ARBA00022723"/>
    </source>
</evidence>
<dbReference type="SUPFAM" id="SSF55031">
    <property type="entry name" value="Bacterial exopeptidase dimerisation domain"/>
    <property type="match status" value="1"/>
</dbReference>
<evidence type="ECO:0000313" key="5">
    <source>
        <dbReference type="EMBL" id="ATA94099.1"/>
    </source>
</evidence>
<dbReference type="GO" id="GO:0008233">
    <property type="term" value="F:peptidase activity"/>
    <property type="evidence" value="ECO:0007669"/>
    <property type="project" value="UniProtKB-KW"/>
</dbReference>
<dbReference type="PANTHER" id="PTHR43270">
    <property type="entry name" value="BETA-ALA-HIS DIPEPTIDASE"/>
    <property type="match status" value="1"/>
</dbReference>
<dbReference type="GO" id="GO:0046872">
    <property type="term" value="F:metal ion binding"/>
    <property type="evidence" value="ECO:0007669"/>
    <property type="project" value="UniProtKB-KW"/>
</dbReference>
<dbReference type="Proteomes" id="UP000243753">
    <property type="component" value="Chromosome"/>
</dbReference>
<dbReference type="NCBIfam" id="NF006579">
    <property type="entry name" value="PRK09104.1"/>
    <property type="match status" value="1"/>
</dbReference>
<accession>A0AAC9Z3H9</accession>
<dbReference type="InterPro" id="IPR051458">
    <property type="entry name" value="Cyt/Met_Dipeptidase"/>
</dbReference>
<protein>
    <submittedName>
        <fullName evidence="5">Peptidase dimerization domain protein</fullName>
    </submittedName>
</protein>
<evidence type="ECO:0000256" key="1">
    <source>
        <dbReference type="ARBA" id="ARBA00022670"/>
    </source>
</evidence>
<evidence type="ECO:0000256" key="3">
    <source>
        <dbReference type="ARBA" id="ARBA00022801"/>
    </source>
</evidence>
<dbReference type="Pfam" id="PF01546">
    <property type="entry name" value="Peptidase_M20"/>
    <property type="match status" value="1"/>
</dbReference>
<dbReference type="InterPro" id="IPR002933">
    <property type="entry name" value="Peptidase_M20"/>
</dbReference>
<dbReference type="RefSeq" id="WP_095919347.1">
    <property type="nucleotide sequence ID" value="NZ_CP022389.1"/>
</dbReference>
<dbReference type="NCBIfam" id="NF006053">
    <property type="entry name" value="PRK08201.1"/>
    <property type="match status" value="1"/>
</dbReference>
<dbReference type="InterPro" id="IPR036264">
    <property type="entry name" value="Bact_exopeptidase_dim_dom"/>
</dbReference>
<dbReference type="FunFam" id="3.30.70.360:FF:000016">
    <property type="entry name" value="Peptidase family M20/M25/M40"/>
    <property type="match status" value="1"/>
</dbReference>
<feature type="domain" description="Peptidase M20 dimerisation" evidence="4">
    <location>
        <begin position="199"/>
        <end position="358"/>
    </location>
</feature>
<keyword evidence="2" id="KW-0479">Metal-binding</keyword>
<evidence type="ECO:0000259" key="4">
    <source>
        <dbReference type="Pfam" id="PF07687"/>
    </source>
</evidence>
<dbReference type="NCBIfam" id="NF005914">
    <property type="entry name" value="PRK07907.1"/>
    <property type="match status" value="1"/>
</dbReference>
<dbReference type="Gene3D" id="3.40.630.10">
    <property type="entry name" value="Zn peptidases"/>
    <property type="match status" value="1"/>
</dbReference>
<evidence type="ECO:0000313" key="6">
    <source>
        <dbReference type="Proteomes" id="UP000243753"/>
    </source>
</evidence>
<dbReference type="PANTHER" id="PTHR43270:SF12">
    <property type="entry name" value="SUCCINYL-DIAMINOPIMELATE DESUCCINYLASE"/>
    <property type="match status" value="1"/>
</dbReference>